<sequence>MSFMSLLFNLLLFAHYLIIIFVESDVVKIEPISDTEESTRINKKKCGICGLRGHNACTCPAESDAELESDNDTEKISRNKQKCGVCGLEGHNA</sequence>
<dbReference type="OrthoDB" id="2416539at2759"/>
<dbReference type="EMBL" id="WTPW01002171">
    <property type="protein sequence ID" value="KAF0393420.1"/>
    <property type="molecule type" value="Genomic_DNA"/>
</dbReference>
<evidence type="ECO:0000256" key="1">
    <source>
        <dbReference type="SAM" id="SignalP"/>
    </source>
</evidence>
<proteinExistence type="predicted"/>
<name>A0A8H4A2D2_GIGMA</name>
<feature type="signal peptide" evidence="1">
    <location>
        <begin position="1"/>
        <end position="24"/>
    </location>
</feature>
<dbReference type="Gene3D" id="4.10.60.10">
    <property type="entry name" value="Zinc finger, CCHC-type"/>
    <property type="match status" value="1"/>
</dbReference>
<keyword evidence="1" id="KW-0732">Signal</keyword>
<organism evidence="2 3">
    <name type="scientific">Gigaspora margarita</name>
    <dbReference type="NCBI Taxonomy" id="4874"/>
    <lineage>
        <taxon>Eukaryota</taxon>
        <taxon>Fungi</taxon>
        <taxon>Fungi incertae sedis</taxon>
        <taxon>Mucoromycota</taxon>
        <taxon>Glomeromycotina</taxon>
        <taxon>Glomeromycetes</taxon>
        <taxon>Diversisporales</taxon>
        <taxon>Gigasporaceae</taxon>
        <taxon>Gigaspora</taxon>
    </lineage>
</organism>
<keyword evidence="3" id="KW-1185">Reference proteome</keyword>
<gene>
    <name evidence="2" type="ORF">F8M41_010424</name>
</gene>
<evidence type="ECO:0000313" key="2">
    <source>
        <dbReference type="EMBL" id="KAF0393420.1"/>
    </source>
</evidence>
<evidence type="ECO:0000313" key="3">
    <source>
        <dbReference type="Proteomes" id="UP000439903"/>
    </source>
</evidence>
<comment type="caution">
    <text evidence="2">The sequence shown here is derived from an EMBL/GenBank/DDBJ whole genome shotgun (WGS) entry which is preliminary data.</text>
</comment>
<protein>
    <recommendedName>
        <fullName evidence="4">CCHC-type domain-containing protein</fullName>
    </recommendedName>
</protein>
<dbReference type="Proteomes" id="UP000439903">
    <property type="component" value="Unassembled WGS sequence"/>
</dbReference>
<reference evidence="2 3" key="1">
    <citation type="journal article" date="2019" name="Environ. Microbiol.">
        <title>At the nexus of three kingdoms: the genome of the mycorrhizal fungus Gigaspora margarita provides insights into plant, endobacterial and fungal interactions.</title>
        <authorList>
            <person name="Venice F."/>
            <person name="Ghignone S."/>
            <person name="Salvioli di Fossalunga A."/>
            <person name="Amselem J."/>
            <person name="Novero M."/>
            <person name="Xianan X."/>
            <person name="Sedzielewska Toro K."/>
            <person name="Morin E."/>
            <person name="Lipzen A."/>
            <person name="Grigoriev I.V."/>
            <person name="Henrissat B."/>
            <person name="Martin F.M."/>
            <person name="Bonfante P."/>
        </authorList>
    </citation>
    <scope>NUCLEOTIDE SEQUENCE [LARGE SCALE GENOMIC DNA]</scope>
    <source>
        <strain evidence="2 3">BEG34</strain>
    </source>
</reference>
<dbReference type="AlphaFoldDB" id="A0A8H4A2D2"/>
<accession>A0A8H4A2D2</accession>
<feature type="chain" id="PRO_5034739066" description="CCHC-type domain-containing protein" evidence="1">
    <location>
        <begin position="25"/>
        <end position="93"/>
    </location>
</feature>
<evidence type="ECO:0008006" key="4">
    <source>
        <dbReference type="Google" id="ProtNLM"/>
    </source>
</evidence>